<dbReference type="GO" id="GO:0005840">
    <property type="term" value="C:ribosome"/>
    <property type="evidence" value="ECO:0007669"/>
    <property type="project" value="UniProtKB-KW"/>
</dbReference>
<accession>A0A1F8CZA2</accession>
<dbReference type="InterPro" id="IPR034704">
    <property type="entry name" value="Ribosomal_bL28/bL31-like_sf"/>
</dbReference>
<dbReference type="InterPro" id="IPR037147">
    <property type="entry name" value="Ribosomal_bL28_sf"/>
</dbReference>
<dbReference type="AlphaFoldDB" id="A0A1F8CZA2"/>
<dbReference type="GO" id="GO:1990904">
    <property type="term" value="C:ribonucleoprotein complex"/>
    <property type="evidence" value="ECO:0007669"/>
    <property type="project" value="UniProtKB-KW"/>
</dbReference>
<comment type="caution">
    <text evidence="4">The sequence shown here is derived from an EMBL/GenBank/DDBJ whole genome shotgun (WGS) entry which is preliminary data.</text>
</comment>
<dbReference type="Gene3D" id="2.30.170.40">
    <property type="entry name" value="Ribosomal protein L28/L24"/>
    <property type="match status" value="1"/>
</dbReference>
<reference evidence="4 5" key="1">
    <citation type="journal article" date="2016" name="Nat. Commun.">
        <title>Thousands of microbial genomes shed light on interconnected biogeochemical processes in an aquifer system.</title>
        <authorList>
            <person name="Anantharaman K."/>
            <person name="Brown C.T."/>
            <person name="Hug L.A."/>
            <person name="Sharon I."/>
            <person name="Castelle C.J."/>
            <person name="Probst A.J."/>
            <person name="Thomas B.C."/>
            <person name="Singh A."/>
            <person name="Wilkins M.J."/>
            <person name="Karaoz U."/>
            <person name="Brodie E.L."/>
            <person name="Williams K.H."/>
            <person name="Hubbard S.S."/>
            <person name="Banfield J.F."/>
        </authorList>
    </citation>
    <scope>NUCLEOTIDE SEQUENCE [LARGE SCALE GENOMIC DNA]</scope>
</reference>
<evidence type="ECO:0000256" key="1">
    <source>
        <dbReference type="ARBA" id="ARBA00008760"/>
    </source>
</evidence>
<name>A0A1F8CZA2_9BACT</name>
<dbReference type="Proteomes" id="UP000178937">
    <property type="component" value="Unassembled WGS sequence"/>
</dbReference>
<gene>
    <name evidence="4" type="ORF">A2393_03800</name>
</gene>
<protein>
    <recommendedName>
        <fullName evidence="6">50S ribosomal protein L28</fullName>
    </recommendedName>
</protein>
<evidence type="ECO:0000313" key="5">
    <source>
        <dbReference type="Proteomes" id="UP000178937"/>
    </source>
</evidence>
<dbReference type="Pfam" id="PF00830">
    <property type="entry name" value="Ribosomal_L28"/>
    <property type="match status" value="1"/>
</dbReference>
<evidence type="ECO:0000313" key="4">
    <source>
        <dbReference type="EMBL" id="OGM81572.1"/>
    </source>
</evidence>
<evidence type="ECO:0000256" key="3">
    <source>
        <dbReference type="ARBA" id="ARBA00023274"/>
    </source>
</evidence>
<dbReference type="InterPro" id="IPR026569">
    <property type="entry name" value="Ribosomal_bL28"/>
</dbReference>
<dbReference type="EMBL" id="MGIA01000008">
    <property type="protein sequence ID" value="OGM81572.1"/>
    <property type="molecule type" value="Genomic_DNA"/>
</dbReference>
<evidence type="ECO:0000256" key="2">
    <source>
        <dbReference type="ARBA" id="ARBA00022980"/>
    </source>
</evidence>
<proteinExistence type="inferred from homology"/>
<sequence length="86" mass="9455">MAYICDNCGKGIVHGRQSTHGRGVAGKRWKKRAQKTPRLFKPNLQKIATTVSGSIVQMKLCTSCISRFRKLGKIKKPQAASKVASL</sequence>
<evidence type="ECO:0008006" key="6">
    <source>
        <dbReference type="Google" id="ProtNLM"/>
    </source>
</evidence>
<dbReference type="SUPFAM" id="SSF143800">
    <property type="entry name" value="L28p-like"/>
    <property type="match status" value="1"/>
</dbReference>
<keyword evidence="3" id="KW-0687">Ribonucleoprotein</keyword>
<keyword evidence="2" id="KW-0689">Ribosomal protein</keyword>
<dbReference type="GO" id="GO:0003735">
    <property type="term" value="F:structural constituent of ribosome"/>
    <property type="evidence" value="ECO:0007669"/>
    <property type="project" value="InterPro"/>
</dbReference>
<organism evidence="4 5">
    <name type="scientific">Candidatus Woesebacteria bacterium RIFOXYB1_FULL_41_13</name>
    <dbReference type="NCBI Taxonomy" id="1802540"/>
    <lineage>
        <taxon>Bacteria</taxon>
        <taxon>Candidatus Woeseibacteriota</taxon>
    </lineage>
</organism>
<dbReference type="STRING" id="1802540.A2393_03800"/>
<comment type="similarity">
    <text evidence="1">Belongs to the bacterial ribosomal protein bL28 family.</text>
</comment>